<feature type="chain" id="PRO_5004518945" evidence="2">
    <location>
        <begin position="42"/>
        <end position="389"/>
    </location>
</feature>
<dbReference type="Proteomes" id="UP000016923">
    <property type="component" value="Unassembled WGS sequence"/>
</dbReference>
<evidence type="ECO:0000256" key="2">
    <source>
        <dbReference type="SAM" id="SignalP"/>
    </source>
</evidence>
<dbReference type="EMBL" id="KE148146">
    <property type="protein sequence ID" value="EPE10333.1"/>
    <property type="molecule type" value="Genomic_DNA"/>
</dbReference>
<evidence type="ECO:0000313" key="4">
    <source>
        <dbReference type="EMBL" id="EPE10333.1"/>
    </source>
</evidence>
<protein>
    <submittedName>
        <fullName evidence="4">C6 zinc finger domain containing protein</fullName>
    </submittedName>
</protein>
<dbReference type="eggNOG" id="ENOG502S3AD">
    <property type="taxonomic scope" value="Eukaryota"/>
</dbReference>
<keyword evidence="2" id="KW-0732">Signal</keyword>
<accession>S3CUD6</accession>
<dbReference type="InterPro" id="IPR056146">
    <property type="entry name" value="DUF7729"/>
</dbReference>
<evidence type="ECO:0000256" key="1">
    <source>
        <dbReference type="SAM" id="MobiDB-lite"/>
    </source>
</evidence>
<dbReference type="OMA" id="WRANTTI"/>
<sequence>MPILDRMASVSQHQTPRTPSWRHSILPLLAICASILPTTAAEPRNVFAATTLVIPQLTPSGDVPAATLLIDDRIPVKRNGQWLFVEQDETAELRKRAHTDTETDTDIDTTATTAPATTKTRSTVTITGTGTTTTGKTTTKSKTTSSSPLPSVFDGNLASNFSTGSACPTFISNFLADPTFKKCYPFSMLLQGSRSMFNAEKSLVSITQVLDATCAANATFCTGYFKELATNLTSASNCGADYKLGNSVVVQAYLGMTAYQPLYTASCLKDAETSSYCFGNAITNLTTPANAYFYFLPLNISLPVSSVPSCNRCLQLTMGIYRSAAADRTASIANTYISAAQQVDTVCGPAFVNDSLPEAISGGFSLKQGALSWMVLSILLSIAAQQLLF</sequence>
<dbReference type="PANTHER" id="PTHR39460">
    <property type="entry name" value="EXPRESSED PROTEIN"/>
    <property type="match status" value="1"/>
</dbReference>
<keyword evidence="5" id="KW-1185">Reference proteome</keyword>
<dbReference type="AlphaFoldDB" id="S3CUD6"/>
<dbReference type="Pfam" id="PF24855">
    <property type="entry name" value="DUF7729"/>
    <property type="match status" value="1"/>
</dbReference>
<name>S3CUD6_OPHP1</name>
<dbReference type="OrthoDB" id="2564812at2759"/>
<dbReference type="PANTHER" id="PTHR39460:SF1">
    <property type="entry name" value="C6 TRANSCRIPTION FACTOR"/>
    <property type="match status" value="1"/>
</dbReference>
<feature type="signal peptide" evidence="2">
    <location>
        <begin position="1"/>
        <end position="41"/>
    </location>
</feature>
<evidence type="ECO:0000259" key="3">
    <source>
        <dbReference type="Pfam" id="PF24855"/>
    </source>
</evidence>
<gene>
    <name evidence="4" type="ORF">F503_05428</name>
</gene>
<feature type="region of interest" description="Disordered" evidence="1">
    <location>
        <begin position="126"/>
        <end position="147"/>
    </location>
</feature>
<evidence type="ECO:0000313" key="5">
    <source>
        <dbReference type="Proteomes" id="UP000016923"/>
    </source>
</evidence>
<dbReference type="HOGENOM" id="CLU_042319_0_0_1"/>
<dbReference type="VEuPathDB" id="FungiDB:F503_05428"/>
<proteinExistence type="predicted"/>
<feature type="domain" description="DUF7729" evidence="3">
    <location>
        <begin position="148"/>
        <end position="355"/>
    </location>
</feature>
<organism evidence="4 5">
    <name type="scientific">Ophiostoma piceae (strain UAMH 11346)</name>
    <name type="common">Sap stain fungus</name>
    <dbReference type="NCBI Taxonomy" id="1262450"/>
    <lineage>
        <taxon>Eukaryota</taxon>
        <taxon>Fungi</taxon>
        <taxon>Dikarya</taxon>
        <taxon>Ascomycota</taxon>
        <taxon>Pezizomycotina</taxon>
        <taxon>Sordariomycetes</taxon>
        <taxon>Sordariomycetidae</taxon>
        <taxon>Ophiostomatales</taxon>
        <taxon>Ophiostomataceae</taxon>
        <taxon>Ophiostoma</taxon>
    </lineage>
</organism>
<reference evidence="4 5" key="1">
    <citation type="journal article" date="2013" name="BMC Genomics">
        <title>The genome and transcriptome of the pine saprophyte Ophiostoma piceae, and a comparison with the bark beetle-associated pine pathogen Grosmannia clavigera.</title>
        <authorList>
            <person name="Haridas S."/>
            <person name="Wang Y."/>
            <person name="Lim L."/>
            <person name="Massoumi Alamouti S."/>
            <person name="Jackman S."/>
            <person name="Docking R."/>
            <person name="Robertson G."/>
            <person name="Birol I."/>
            <person name="Bohlmann J."/>
            <person name="Breuil C."/>
        </authorList>
    </citation>
    <scope>NUCLEOTIDE SEQUENCE [LARGE SCALE GENOMIC DNA]</scope>
    <source>
        <strain evidence="4 5">UAMH 11346</strain>
    </source>
</reference>